<evidence type="ECO:0000313" key="2">
    <source>
        <dbReference type="EMBL" id="SVC10702.1"/>
    </source>
</evidence>
<dbReference type="PANTHER" id="PTHR30069:SF28">
    <property type="entry name" value="TONB-DEPENDENT RECEPTOR YNCD-RELATED"/>
    <property type="match status" value="1"/>
</dbReference>
<dbReference type="Gene3D" id="2.170.130.10">
    <property type="entry name" value="TonB-dependent receptor, plug domain"/>
    <property type="match status" value="1"/>
</dbReference>
<name>A0A382JH62_9ZZZZ</name>
<feature type="domain" description="TonB-dependent receptor plug" evidence="1">
    <location>
        <begin position="8"/>
        <end position="117"/>
    </location>
</feature>
<dbReference type="InterPro" id="IPR037066">
    <property type="entry name" value="Plug_dom_sf"/>
</dbReference>
<dbReference type="GO" id="GO:0015344">
    <property type="term" value="F:siderophore uptake transmembrane transporter activity"/>
    <property type="evidence" value="ECO:0007669"/>
    <property type="project" value="TreeGrafter"/>
</dbReference>
<protein>
    <recommendedName>
        <fullName evidence="1">TonB-dependent receptor plug domain-containing protein</fullName>
    </recommendedName>
</protein>
<sequence length="346" mass="37839">RTPATLGSIPYSVNQIDVGDIVRLEPGLSLTEALSTVPGLLVVERNNLSQGDRIAIRGIGARASFGVRGLRVLVDGIPLTMADGQSQLGVIDLSQLASIDVVRGPASALYGNAAGGVLHLQSAPIETDAVQVGTLIGSDGLQQIRLQADVVRENDQVQIGASHTDYGGFREHAYSRQRTFQARWQRQMTEWRVGVTGHFYDAPWLYNPSSLNRAGAEDAPSGARFFVRQQGAAKQVRHAQLGFRLARTTSTDGGLEIAGHFVGRSLANPIPGRIIDLDRTAAGLRIVGYRRWHADWQTTAGIEFESQSDRRKEFGNEGLDDNDIDRFRDDTIFDRILTGDRQLKQD</sequence>
<accession>A0A382JH62</accession>
<dbReference type="Pfam" id="PF07715">
    <property type="entry name" value="Plug"/>
    <property type="match status" value="1"/>
</dbReference>
<dbReference type="PANTHER" id="PTHR30069">
    <property type="entry name" value="TONB-DEPENDENT OUTER MEMBRANE RECEPTOR"/>
    <property type="match status" value="1"/>
</dbReference>
<dbReference type="GO" id="GO:0009279">
    <property type="term" value="C:cell outer membrane"/>
    <property type="evidence" value="ECO:0007669"/>
    <property type="project" value="TreeGrafter"/>
</dbReference>
<dbReference type="InterPro" id="IPR012910">
    <property type="entry name" value="Plug_dom"/>
</dbReference>
<evidence type="ECO:0000259" key="1">
    <source>
        <dbReference type="Pfam" id="PF07715"/>
    </source>
</evidence>
<dbReference type="EMBL" id="UINC01073944">
    <property type="protein sequence ID" value="SVC10702.1"/>
    <property type="molecule type" value="Genomic_DNA"/>
</dbReference>
<dbReference type="GO" id="GO:0044718">
    <property type="term" value="P:siderophore transmembrane transport"/>
    <property type="evidence" value="ECO:0007669"/>
    <property type="project" value="TreeGrafter"/>
</dbReference>
<dbReference type="InterPro" id="IPR039426">
    <property type="entry name" value="TonB-dep_rcpt-like"/>
</dbReference>
<feature type="non-terminal residue" evidence="2">
    <location>
        <position position="346"/>
    </location>
</feature>
<dbReference type="SUPFAM" id="SSF56935">
    <property type="entry name" value="Porins"/>
    <property type="match status" value="1"/>
</dbReference>
<dbReference type="PROSITE" id="PS52016">
    <property type="entry name" value="TONB_DEPENDENT_REC_3"/>
    <property type="match status" value="1"/>
</dbReference>
<reference evidence="2" key="1">
    <citation type="submission" date="2018-05" db="EMBL/GenBank/DDBJ databases">
        <authorList>
            <person name="Lanie J.A."/>
            <person name="Ng W.-L."/>
            <person name="Kazmierczak K.M."/>
            <person name="Andrzejewski T.M."/>
            <person name="Davidsen T.M."/>
            <person name="Wayne K.J."/>
            <person name="Tettelin H."/>
            <person name="Glass J.I."/>
            <person name="Rusch D."/>
            <person name="Podicherti R."/>
            <person name="Tsui H.-C.T."/>
            <person name="Winkler M.E."/>
        </authorList>
    </citation>
    <scope>NUCLEOTIDE SEQUENCE</scope>
</reference>
<feature type="non-terminal residue" evidence="2">
    <location>
        <position position="1"/>
    </location>
</feature>
<dbReference type="AlphaFoldDB" id="A0A382JH62"/>
<organism evidence="2">
    <name type="scientific">marine metagenome</name>
    <dbReference type="NCBI Taxonomy" id="408172"/>
    <lineage>
        <taxon>unclassified sequences</taxon>
        <taxon>metagenomes</taxon>
        <taxon>ecological metagenomes</taxon>
    </lineage>
</organism>
<gene>
    <name evidence="2" type="ORF">METZ01_LOCUS263556</name>
</gene>
<proteinExistence type="predicted"/>